<feature type="domain" description="Hydantoinase/oxoprolinase N-terminal" evidence="2">
    <location>
        <begin position="5"/>
        <end position="185"/>
    </location>
</feature>
<dbReference type="EMBL" id="CACSAS010000001">
    <property type="protein sequence ID" value="CAA0106948.1"/>
    <property type="molecule type" value="Genomic_DNA"/>
</dbReference>
<dbReference type="InterPro" id="IPR049517">
    <property type="entry name" value="ACX-like_C"/>
</dbReference>
<proteinExistence type="predicted"/>
<dbReference type="InterPro" id="IPR002821">
    <property type="entry name" value="Hydantoinase_A"/>
</dbReference>
<protein>
    <submittedName>
        <fullName evidence="4">Acetophenone carboxylase gamma subunit</fullName>
        <ecNumber evidence="4">6.4.1.8</ecNumber>
    </submittedName>
</protein>
<dbReference type="GO" id="GO:0016874">
    <property type="term" value="F:ligase activity"/>
    <property type="evidence" value="ECO:0007669"/>
    <property type="project" value="UniProtKB-KW"/>
</dbReference>
<keyword evidence="5" id="KW-1185">Reference proteome</keyword>
<organism evidence="4 5">
    <name type="scientific">Starkeya nomas</name>
    <dbReference type="NCBI Taxonomy" id="2666134"/>
    <lineage>
        <taxon>Bacteria</taxon>
        <taxon>Pseudomonadati</taxon>
        <taxon>Pseudomonadota</taxon>
        <taxon>Alphaproteobacteria</taxon>
        <taxon>Hyphomicrobiales</taxon>
        <taxon>Xanthobacteraceae</taxon>
        <taxon>Starkeya</taxon>
    </lineage>
</organism>
<dbReference type="RefSeq" id="WP_159600236.1">
    <property type="nucleotide sequence ID" value="NZ_CACSAS010000001.1"/>
</dbReference>
<dbReference type="Proteomes" id="UP000433050">
    <property type="component" value="Unassembled WGS sequence"/>
</dbReference>
<dbReference type="InterPro" id="IPR043129">
    <property type="entry name" value="ATPase_NBD"/>
</dbReference>
<dbReference type="SUPFAM" id="SSF53067">
    <property type="entry name" value="Actin-like ATPase domain"/>
    <property type="match status" value="1"/>
</dbReference>
<evidence type="ECO:0000259" key="3">
    <source>
        <dbReference type="Pfam" id="PF19278"/>
    </source>
</evidence>
<dbReference type="AlphaFoldDB" id="A0A5S9PS31"/>
<dbReference type="GO" id="GO:0005829">
    <property type="term" value="C:cytosol"/>
    <property type="evidence" value="ECO:0007669"/>
    <property type="project" value="TreeGrafter"/>
</dbReference>
<name>A0A5S9PS31_9HYPH</name>
<dbReference type="Pfam" id="PF19278">
    <property type="entry name" value="Hydant_A_C"/>
    <property type="match status" value="1"/>
</dbReference>
<feature type="domain" description="Hydantoinase A/oxoprolinase" evidence="1">
    <location>
        <begin position="206"/>
        <end position="489"/>
    </location>
</feature>
<accession>A0A5S9PS31</accession>
<evidence type="ECO:0000313" key="4">
    <source>
        <dbReference type="EMBL" id="CAA0106948.1"/>
    </source>
</evidence>
<evidence type="ECO:0000313" key="5">
    <source>
        <dbReference type="Proteomes" id="UP000433050"/>
    </source>
</evidence>
<evidence type="ECO:0000259" key="2">
    <source>
        <dbReference type="Pfam" id="PF05378"/>
    </source>
</evidence>
<keyword evidence="4" id="KW-0436">Ligase</keyword>
<dbReference type="PANTHER" id="PTHR11365:SF23">
    <property type="entry name" value="HYPOTHETICAL 5-OXOPROLINASE (EUROFUNG)-RELATED"/>
    <property type="match status" value="1"/>
</dbReference>
<evidence type="ECO:0000259" key="1">
    <source>
        <dbReference type="Pfam" id="PF01968"/>
    </source>
</evidence>
<dbReference type="GO" id="GO:0017168">
    <property type="term" value="F:5-oxoprolinase (ATP-hydrolyzing) activity"/>
    <property type="evidence" value="ECO:0007669"/>
    <property type="project" value="TreeGrafter"/>
</dbReference>
<dbReference type="InterPro" id="IPR045079">
    <property type="entry name" value="Oxoprolinase-like"/>
</dbReference>
<dbReference type="Pfam" id="PF01968">
    <property type="entry name" value="Hydantoinase_A"/>
    <property type="match status" value="1"/>
</dbReference>
<dbReference type="PANTHER" id="PTHR11365">
    <property type="entry name" value="5-OXOPROLINASE RELATED"/>
    <property type="match status" value="1"/>
</dbReference>
<gene>
    <name evidence="4" type="primary">apc3_2</name>
    <name evidence="4" type="ORF">STARVERO_03391</name>
</gene>
<sequence>MSFSIAIDIGGTFTDCIVEDGQGELHIFKASSTPPDFETGFMNALKLAAEQFGLGLADFLGQTGRIVHGSTVSTNALVERKSARTGFLCNAGHPDILTLREAVRKPVFNWRLDFPDPYVLPADTVEIRGRISARGDVIEPLNEDDVRAAALRLKAQGAEAIGICFLWSIIDGSHERRAREIVHEVWPGVPVTLSHELNPIGREYRRAISTVIDASLLPIVSDYVTKLTGALDAAGFRDELLLANCVGGMMPPGDLIARPIFSVMSGPTLAPVAAQQLTPEPNVIVVDMGGTTFDVSAIRDGHFIVSQEAMIGDDMLGIPKIDVRSVGAGGGSIASIDAGGMLHVGPHSSGARPGPACYGRGGQRPTVTDANVVLGILDPDYFLGGRMKLDRPAAERVIGEIADGLGVSLEEAAYAIYTTSNNVMVGAIEDMTVKEGIDPRDSFMVVGGGATAAHICEIAQELGIGRMMVPRFAAGLSAYGGLISDIRWEEQATALTSSAAFDPARINEAVARLTARGRAFLTEAGVPAERQRFATVYLGRYQYQSWEIEVPFDLPAAGLGADDLERLVAAFHAMHERIYSVKAETDVVEFTTWKVRAIGLAPERPERVIRPAQQGAPAPKAHRRVYVREAGGIIDCPVYGGADLGAGARVTGPAVIEEPTTTIMLLPRWSATADRDGNYRLELH</sequence>
<reference evidence="4 5" key="1">
    <citation type="submission" date="2019-12" db="EMBL/GenBank/DDBJ databases">
        <authorList>
            <person name="Reyes-Prieto M."/>
        </authorList>
    </citation>
    <scope>NUCLEOTIDE SEQUENCE [LARGE SCALE GENOMIC DNA]</scope>
    <source>
        <strain evidence="4">HF14-78462</strain>
    </source>
</reference>
<dbReference type="InterPro" id="IPR008040">
    <property type="entry name" value="Hydant_A_N"/>
</dbReference>
<feature type="domain" description="Acetophenone carboxylase-like C-terminal" evidence="3">
    <location>
        <begin position="504"/>
        <end position="674"/>
    </location>
</feature>
<dbReference type="GO" id="GO:0006749">
    <property type="term" value="P:glutathione metabolic process"/>
    <property type="evidence" value="ECO:0007669"/>
    <property type="project" value="TreeGrafter"/>
</dbReference>
<dbReference type="Pfam" id="PF05378">
    <property type="entry name" value="Hydant_A_N"/>
    <property type="match status" value="1"/>
</dbReference>
<dbReference type="EC" id="6.4.1.8" evidence="4"/>